<protein>
    <recommendedName>
        <fullName evidence="3">Lipoprotein</fullName>
    </recommendedName>
</protein>
<name>A0A7S9L3R8_9PSED</name>
<sequence length="285" mass="32189">MRKIICAIIFITLAACGDSNMNKEKPVIRSDLNGTIENMLSSSTASFDKDCNSSLCFYDFDIPAESTNKATAFLTSSESSLVFNDVISAVFITHNGSMITDTNIILGGVTENAKHTEAAIYFYETLDKMKAAGWQRYIFPGEARISGAEAKRFDRFDEVLGVPAVTGPWKDPALKLDQTDWLAMPTINSWYLYNNGNYLQLRVQRKNSLQAPQDRGTYLFSLNFQTEAEFYKSFVESDDRERWTTLLPAELKRMAQERAQTEARLKKMGIAIDEDYQDPPIKALE</sequence>
<evidence type="ECO:0000313" key="1">
    <source>
        <dbReference type="EMBL" id="QPH51235.1"/>
    </source>
</evidence>
<gene>
    <name evidence="1" type="ORF">IZU98_11365</name>
</gene>
<dbReference type="RefSeq" id="WP_196110698.1">
    <property type="nucleotide sequence ID" value="NZ_CP064943.1"/>
</dbReference>
<proteinExistence type="predicted"/>
<accession>A0A7S9L3R8</accession>
<reference evidence="1 2" key="1">
    <citation type="submission" date="2020-11" db="EMBL/GenBank/DDBJ databases">
        <title>Pseudomonas fulva producing VIM-24.</title>
        <authorList>
            <person name="Liu S."/>
        </authorList>
    </citation>
    <scope>NUCLEOTIDE SEQUENCE [LARGE SCALE GENOMIC DNA]</scope>
    <source>
        <strain evidence="1 2">ZDHY414</strain>
    </source>
</reference>
<dbReference type="PROSITE" id="PS51257">
    <property type="entry name" value="PROKAR_LIPOPROTEIN"/>
    <property type="match status" value="1"/>
</dbReference>
<organism evidence="1 2">
    <name type="scientific">Pseudomonas fulva</name>
    <dbReference type="NCBI Taxonomy" id="47880"/>
    <lineage>
        <taxon>Bacteria</taxon>
        <taxon>Pseudomonadati</taxon>
        <taxon>Pseudomonadota</taxon>
        <taxon>Gammaproteobacteria</taxon>
        <taxon>Pseudomonadales</taxon>
        <taxon>Pseudomonadaceae</taxon>
        <taxon>Pseudomonas</taxon>
    </lineage>
</organism>
<evidence type="ECO:0008006" key="3">
    <source>
        <dbReference type="Google" id="ProtNLM"/>
    </source>
</evidence>
<evidence type="ECO:0000313" key="2">
    <source>
        <dbReference type="Proteomes" id="UP000594430"/>
    </source>
</evidence>
<dbReference type="EMBL" id="CP064946">
    <property type="protein sequence ID" value="QPH51235.1"/>
    <property type="molecule type" value="Genomic_DNA"/>
</dbReference>
<dbReference type="AlphaFoldDB" id="A0A7S9L3R8"/>
<dbReference type="Proteomes" id="UP000594430">
    <property type="component" value="Chromosome"/>
</dbReference>